<sequence length="1561" mass="171694">MDASEPELTPLTATTSPRPAPTKPRVATTYGRRKQAPDATGDATINEAGALKTVKNHADSDDERDDGASGGFQWDWRKRLQMMDQDSDDEDANALSITISKDPAVLASSHSDAPPASSSVAPGEPSDGSDDAPRTPSPPPQKQQDYTDVVNDSPSPFRPRVSRGRTGRMAIYDSDNESDDASTKGSPAHPHFITTPKRRSSPTPPSSDEEFPNILVPKLVKNKGKGKAKASETSFREHSPSPQATAKSRRQRGAKDASLGEADASVPVPRNKKTRKVKPPTKKERREMVKESARLAAGQHAVIPRDSTHTQTYTVKNLFETIKQGRKHNPPKWPLQPWSEQKQLDSEIGQFSSSPTVPSLGKVPLLTDDPIMGDDSIEETPARVSALVTKDPDDRASRVDAELHFQPTGLLGASMQPSGYNEASSSDLAELPPPADDSDDLPDPADLLKVHEAHRKTAAEDSAQSSTKMNVGETEQSRQLREIKMRVLRARQEQTASRRGTNLSMDLDDDDGLEIVPARPNDFRVKIEEQDAVRRSERKPRPSEARKQQTMHAGIALHPGALMVQFKQASGVHIKTEPTVRFKTPVDSDEDEDDGPVNSSPLDRASSSRSRGRPSYTSTSELNKDLLQRAAVQARQEEEKKREEFIRRGGQVVKTLGGRVSGAETPADYSAYIELAEKNAERRTQRQQASDDEEDDADPDWRPDGEGREEEQDTEPDTEAEAEGKMEVEDTSPNASQRDAEGDTTMVASEHDLEEDEDEENVSIRLRAPRWKRAGIVTDDDEPLGKVLVPGSSFVLGTPTGHPAKLALPSPVFSTPRRRTLSFEDDKDKENAASSHRSFGMSTSLSGLGAAFERSLSMSPGSATEFETDENLPRLPVRQLAGQGPRMALRELPVSGDTMDVDVADEDTENVPPPVLRRPFGELHLSPGVGPSRGALRRGTSFLDQLRTASPGNGAQAGDDAAPSQTQFGDLLQPGFAGLFDSSTQDDPFLDSANPFSRKQPFGELTPSLQDSGGLGKLRQNRSLDLTQDMQLQSAFRRGERTQRRADELLQKEQELAIEAAAASRRPGQQAELYINDHGFLTQTRPDDGDVEMYRPPTPTQALIPTQGGTPAISTQIAALLAQTPASMTRIPLGTLSFTEQSSTLSSDDFDGMRSPLRRLRRQRSVSPTPVHPRSGQSPAEPPSKRPRNAYDVLGKQLTPLKPLRLEKSEFVEEEAQESDEERDFFGGPKLKNGDDEAPETEELDGTLTELVDDQKMTEEQIAEEKVVEKFQEHQKEDDAVLQKLHEAATRGEIRKRSKRGLLGDDSDDDVDYEMDENNRMARLRMVNSRLATRGDIQQLRHNTENERFFQVYGADLTPEVDPSIESLVKGELVGFKDDNESEAEEKEDGEDEEPQIEVSPEQIRREVLEAAKRGVIEDTPIMDPNDVSYVDASDDDDDGRVVNVTVKTAQKRVLRAVPRDGLEPEAETGFSMTRTIESEATRQRLGAWADKEQKWQPKYVGRGPSGKTSVVTSRDKAKNGEGSHRGGQSVSNAPRRPVPKTRVKSSLMAAVDQAHIGRFT</sequence>
<dbReference type="Proteomes" id="UP000054144">
    <property type="component" value="Unassembled WGS sequence"/>
</dbReference>
<dbReference type="Pfam" id="PF09444">
    <property type="entry name" value="MRC1"/>
    <property type="match status" value="1"/>
</dbReference>
<dbReference type="OrthoDB" id="3361281at2759"/>
<feature type="region of interest" description="Disordered" evidence="1">
    <location>
        <begin position="1140"/>
        <end position="1190"/>
    </location>
</feature>
<feature type="region of interest" description="Disordered" evidence="1">
    <location>
        <begin position="1375"/>
        <end position="1398"/>
    </location>
</feature>
<feature type="region of interest" description="Disordered" evidence="1">
    <location>
        <begin position="817"/>
        <end position="838"/>
    </location>
</feature>
<proteinExistence type="predicted"/>
<feature type="compositionally biased region" description="Basic and acidic residues" evidence="1">
    <location>
        <begin position="521"/>
        <end position="547"/>
    </location>
</feature>
<feature type="compositionally biased region" description="Basic and acidic residues" evidence="1">
    <location>
        <begin position="635"/>
        <end position="647"/>
    </location>
</feature>
<feature type="compositionally biased region" description="Polar residues" evidence="1">
    <location>
        <begin position="142"/>
        <end position="154"/>
    </location>
</feature>
<evidence type="ECO:0000256" key="1">
    <source>
        <dbReference type="SAM" id="MobiDB-lite"/>
    </source>
</evidence>
<feature type="region of interest" description="Disordered" evidence="1">
    <location>
        <begin position="906"/>
        <end position="934"/>
    </location>
</feature>
<feature type="compositionally biased region" description="Basic and acidic residues" evidence="1">
    <location>
        <begin position="821"/>
        <end position="831"/>
    </location>
</feature>
<dbReference type="InterPro" id="IPR018564">
    <property type="entry name" value="Repl_chkpnt_MRC1_dom"/>
</dbReference>
<feature type="compositionally biased region" description="Basic and acidic residues" evidence="1">
    <location>
        <begin position="675"/>
        <end position="684"/>
    </location>
</feature>
<feature type="compositionally biased region" description="Acidic residues" evidence="1">
    <location>
        <begin position="752"/>
        <end position="761"/>
    </location>
</feature>
<feature type="compositionally biased region" description="Acidic residues" evidence="1">
    <location>
        <begin position="1380"/>
        <end position="1396"/>
    </location>
</feature>
<feature type="compositionally biased region" description="Polar residues" evidence="1">
    <location>
        <begin position="415"/>
        <end position="426"/>
    </location>
</feature>
<feature type="compositionally biased region" description="Basic and acidic residues" evidence="1">
    <location>
        <begin position="577"/>
        <end position="586"/>
    </location>
</feature>
<name>A0A0D7A6B2_9AGAR</name>
<organism evidence="3 4">
    <name type="scientific">Fistulina hepatica ATCC 64428</name>
    <dbReference type="NCBI Taxonomy" id="1128425"/>
    <lineage>
        <taxon>Eukaryota</taxon>
        <taxon>Fungi</taxon>
        <taxon>Dikarya</taxon>
        <taxon>Basidiomycota</taxon>
        <taxon>Agaricomycotina</taxon>
        <taxon>Agaricomycetes</taxon>
        <taxon>Agaricomycetidae</taxon>
        <taxon>Agaricales</taxon>
        <taxon>Fistulinaceae</taxon>
        <taxon>Fistulina</taxon>
    </lineage>
</organism>
<evidence type="ECO:0000259" key="2">
    <source>
        <dbReference type="Pfam" id="PF09444"/>
    </source>
</evidence>
<feature type="compositionally biased region" description="Basic and acidic residues" evidence="1">
    <location>
        <begin position="1514"/>
        <end position="1525"/>
    </location>
</feature>
<feature type="region of interest" description="Disordered" evidence="1">
    <location>
        <begin position="105"/>
        <end position="309"/>
    </location>
</feature>
<feature type="region of interest" description="Disordered" evidence="1">
    <location>
        <begin position="1488"/>
        <end position="1561"/>
    </location>
</feature>
<gene>
    <name evidence="3" type="ORF">FISHEDRAFT_76138</name>
</gene>
<feature type="compositionally biased region" description="Polar residues" evidence="1">
    <location>
        <begin position="493"/>
        <end position="504"/>
    </location>
</feature>
<evidence type="ECO:0000313" key="4">
    <source>
        <dbReference type="Proteomes" id="UP000054144"/>
    </source>
</evidence>
<keyword evidence="4" id="KW-1185">Reference proteome</keyword>
<feature type="compositionally biased region" description="Low complexity" evidence="1">
    <location>
        <begin position="107"/>
        <end position="126"/>
    </location>
</feature>
<feature type="region of interest" description="Disordered" evidence="1">
    <location>
        <begin position="577"/>
        <end position="761"/>
    </location>
</feature>
<feature type="region of interest" description="Disordered" evidence="1">
    <location>
        <begin position="1205"/>
        <end position="1244"/>
    </location>
</feature>
<feature type="compositionally biased region" description="Low complexity" evidence="1">
    <location>
        <begin position="599"/>
        <end position="620"/>
    </location>
</feature>
<accession>A0A0D7A6B2</accession>
<feature type="compositionally biased region" description="Basic and acidic residues" evidence="1">
    <location>
        <begin position="475"/>
        <end position="485"/>
    </location>
</feature>
<feature type="region of interest" description="Disordered" evidence="1">
    <location>
        <begin position="946"/>
        <end position="1024"/>
    </location>
</feature>
<feature type="compositionally biased region" description="Acidic residues" evidence="1">
    <location>
        <begin position="707"/>
        <end position="721"/>
    </location>
</feature>
<feature type="region of interest" description="Disordered" evidence="1">
    <location>
        <begin position="407"/>
        <end position="553"/>
    </location>
</feature>
<feature type="region of interest" description="Disordered" evidence="1">
    <location>
        <begin position="1"/>
        <end position="73"/>
    </location>
</feature>
<feature type="region of interest" description="Disordered" evidence="1">
    <location>
        <begin position="322"/>
        <end position="379"/>
    </location>
</feature>
<feature type="compositionally biased region" description="Basic and acidic residues" evidence="1">
    <location>
        <begin position="281"/>
        <end position="293"/>
    </location>
</feature>
<feature type="compositionally biased region" description="Basic residues" evidence="1">
    <location>
        <begin position="270"/>
        <end position="280"/>
    </location>
</feature>
<evidence type="ECO:0000313" key="3">
    <source>
        <dbReference type="EMBL" id="KIY45904.1"/>
    </source>
</evidence>
<protein>
    <recommendedName>
        <fullName evidence="2">DNA replication checkpoint mediator MRC1 domain-containing protein</fullName>
    </recommendedName>
</protein>
<feature type="compositionally biased region" description="Basic and acidic residues" evidence="1">
    <location>
        <begin position="446"/>
        <end position="459"/>
    </location>
</feature>
<feature type="compositionally biased region" description="Acidic residues" evidence="1">
    <location>
        <begin position="1212"/>
        <end position="1223"/>
    </location>
</feature>
<feature type="domain" description="DNA replication checkpoint mediator MRC1" evidence="2">
    <location>
        <begin position="1207"/>
        <end position="1351"/>
    </location>
</feature>
<dbReference type="EMBL" id="KN882045">
    <property type="protein sequence ID" value="KIY45904.1"/>
    <property type="molecule type" value="Genomic_DNA"/>
</dbReference>
<reference evidence="3 4" key="1">
    <citation type="journal article" date="2015" name="Fungal Genet. Biol.">
        <title>Evolution of novel wood decay mechanisms in Agaricales revealed by the genome sequences of Fistulina hepatica and Cylindrobasidium torrendii.</title>
        <authorList>
            <person name="Floudas D."/>
            <person name="Held B.W."/>
            <person name="Riley R."/>
            <person name="Nagy L.G."/>
            <person name="Koehler G."/>
            <person name="Ransdell A.S."/>
            <person name="Younus H."/>
            <person name="Chow J."/>
            <person name="Chiniquy J."/>
            <person name="Lipzen A."/>
            <person name="Tritt A."/>
            <person name="Sun H."/>
            <person name="Haridas S."/>
            <person name="LaButti K."/>
            <person name="Ohm R.A."/>
            <person name="Kues U."/>
            <person name="Blanchette R.A."/>
            <person name="Grigoriev I.V."/>
            <person name="Minto R.E."/>
            <person name="Hibbett D.S."/>
        </authorList>
    </citation>
    <scope>NUCLEOTIDE SEQUENCE [LARGE SCALE GENOMIC DNA]</scope>
    <source>
        <strain evidence="3 4">ATCC 64428</strain>
    </source>
</reference>